<protein>
    <submittedName>
        <fullName evidence="1">Uncharacterized protein</fullName>
    </submittedName>
</protein>
<proteinExistence type="predicted"/>
<evidence type="ECO:0000313" key="1">
    <source>
        <dbReference type="Ensembl" id="ENSSFOP00015015948.2"/>
    </source>
</evidence>
<reference evidence="1" key="2">
    <citation type="submission" date="2025-08" db="UniProtKB">
        <authorList>
            <consortium name="Ensembl"/>
        </authorList>
    </citation>
    <scope>IDENTIFICATION</scope>
</reference>
<evidence type="ECO:0000313" key="2">
    <source>
        <dbReference type="Proteomes" id="UP000694397"/>
    </source>
</evidence>
<reference evidence="1" key="3">
    <citation type="submission" date="2025-09" db="UniProtKB">
        <authorList>
            <consortium name="Ensembl"/>
        </authorList>
    </citation>
    <scope>IDENTIFICATION</scope>
</reference>
<reference evidence="1 2" key="1">
    <citation type="submission" date="2019-04" db="EMBL/GenBank/DDBJ databases">
        <authorList>
            <consortium name="Wellcome Sanger Institute Data Sharing"/>
        </authorList>
    </citation>
    <scope>NUCLEOTIDE SEQUENCE [LARGE SCALE GENOMIC DNA]</scope>
</reference>
<dbReference type="Proteomes" id="UP000694397">
    <property type="component" value="Chromosome 17"/>
</dbReference>
<keyword evidence="2" id="KW-1185">Reference proteome</keyword>
<dbReference type="Ensembl" id="ENSSFOT00015016133.2">
    <property type="protein sequence ID" value="ENSSFOP00015015948.2"/>
    <property type="gene ID" value="ENSSFOG00015010290.2"/>
</dbReference>
<organism evidence="1 2">
    <name type="scientific">Scleropages formosus</name>
    <name type="common">Asian bonytongue</name>
    <name type="synonym">Osteoglossum formosum</name>
    <dbReference type="NCBI Taxonomy" id="113540"/>
    <lineage>
        <taxon>Eukaryota</taxon>
        <taxon>Metazoa</taxon>
        <taxon>Chordata</taxon>
        <taxon>Craniata</taxon>
        <taxon>Vertebrata</taxon>
        <taxon>Euteleostomi</taxon>
        <taxon>Actinopterygii</taxon>
        <taxon>Neopterygii</taxon>
        <taxon>Teleostei</taxon>
        <taxon>Osteoglossocephala</taxon>
        <taxon>Osteoglossomorpha</taxon>
        <taxon>Osteoglossiformes</taxon>
        <taxon>Osteoglossidae</taxon>
        <taxon>Scleropages</taxon>
    </lineage>
</organism>
<accession>A0A8C9RCJ6</accession>
<sequence>MAYIARVLGVSLNYTSATEKPIRAEKMRIYLFYVKIFEKSVSPVPLLGNEITGLDWSVAALRATLTLPTCFLPVFAACRGAVTRGIVSRASSLLTRMRVGGLSLSLQAGSHPWTGSGPVDRSPVQVHPGLLCRTHDDDEPDRRQRKKRPAFTFCLTSHCPNEANGGRLCSHDDPPCHLPPIHRPVCRRDAAAT</sequence>
<name>A0A8C9RCJ6_SCLFO</name>
<dbReference type="AlphaFoldDB" id="A0A8C9RCJ6"/>